<dbReference type="Gene3D" id="3.40.1090.10">
    <property type="entry name" value="Cytosolic phospholipase A2 catalytic domain"/>
    <property type="match status" value="1"/>
</dbReference>
<feature type="short sequence motif" description="DGA/G" evidence="2">
    <location>
        <begin position="133"/>
        <end position="135"/>
    </location>
</feature>
<sequence>MLGRLEMDVEECIVAYNSLLKQIFEKKAHRIPFGRSGRLHSRFDSAKLKTAIEEVIVTQGYSTTEPFNDGKCRGCRVFVCSAEKHIYGITRLRSYDHPHESKIAATISEAALATAAATGFFDPVSIGARCFIDGALGANNPVVEVEREASDIWCTDTGDLKPLVKCFVSIGTGNPGNRAVEDNLLKFLTKTLAKITTDTERVAEEFASRWRHHYDQKRYFRLSVEQGLQDVGLAEYKEQGRIEAATDQYLRKQQQSFGIRDCVESLRTRQMTIDAAPTDQSHECNVAVMQARTITEASEPLERRQLTSTVPHSSCVCHSIPPVNKRFIPREDIFETLHQKLFKPNETQRVTLFGLGGIGKTQVALHLAHWTKVNEPTFSVFWVSAINNAAFVQTYTDIRRKLAVQETTADGDARECVQRFLDSPDAGKWLIVVDNADDMQVLSGSSKNSDGIQQYLPESDNGVILFTSRSREVALALNSELVELKEMTTNEAERLLEKSLVEKDLLKDRDVVKTLLQELTYLPLAITQAAGYLNRNRITISKYMDLLGGTETELVALMSREFPDTTRQSESRHAVATTWVVSFDQIQVLNPPAAELLTYLSLIEPKAIPLSILPPLNSMEAIVHAIGTLTGYAFLVQRGDTEIYDMHSLVHLASRIWVSRTEHGARVEKEFVEHLARVFPRGLWENREQRRLYLPHALRLLRGERTMELRERYSLLGDVGECLRSESRIREAEMCLEESFFWGQQHLPPDDPHHQYSQCALGLLYHIDGQVKKAVQLLESLVQIQALTLPENHSQLLLSQELLALAYVDDGQVKKAIQILETVVQIQTQTLEESHDIPLMSQSSLATAYQADGQIKKAVQLLETVVQIEAQTLPETHFHRLTSQFNLATLLWRLGQHGRAMRMMTTVVEMRQRSLRENNPCRRRAEGWLDHMKVSLEAG</sequence>
<evidence type="ECO:0000313" key="5">
    <source>
        <dbReference type="Proteomes" id="UP001172681"/>
    </source>
</evidence>
<reference evidence="4" key="1">
    <citation type="submission" date="2022-10" db="EMBL/GenBank/DDBJ databases">
        <title>Culturing micro-colonial fungi from biological soil crusts in the Mojave desert and describing Neophaeococcomyces mojavensis, and introducing the new genera and species Taxawa tesnikishii.</title>
        <authorList>
            <person name="Kurbessoian T."/>
            <person name="Stajich J.E."/>
        </authorList>
    </citation>
    <scope>NUCLEOTIDE SEQUENCE</scope>
    <source>
        <strain evidence="4">TK_35</strain>
    </source>
</reference>
<dbReference type="Pfam" id="PF07721">
    <property type="entry name" value="TPR_4"/>
    <property type="match status" value="1"/>
</dbReference>
<dbReference type="InterPro" id="IPR002641">
    <property type="entry name" value="PNPLA_dom"/>
</dbReference>
<dbReference type="InterPro" id="IPR016035">
    <property type="entry name" value="Acyl_Trfase/lysoPLipase"/>
</dbReference>
<organism evidence="4 5">
    <name type="scientific">Knufia peltigerae</name>
    <dbReference type="NCBI Taxonomy" id="1002370"/>
    <lineage>
        <taxon>Eukaryota</taxon>
        <taxon>Fungi</taxon>
        <taxon>Dikarya</taxon>
        <taxon>Ascomycota</taxon>
        <taxon>Pezizomycotina</taxon>
        <taxon>Eurotiomycetes</taxon>
        <taxon>Chaetothyriomycetidae</taxon>
        <taxon>Chaetothyriales</taxon>
        <taxon>Trichomeriaceae</taxon>
        <taxon>Knufia</taxon>
    </lineage>
</organism>
<dbReference type="InterPro" id="IPR002182">
    <property type="entry name" value="NB-ARC"/>
</dbReference>
<proteinExistence type="predicted"/>
<dbReference type="Pfam" id="PF01734">
    <property type="entry name" value="Patatin"/>
    <property type="match status" value="1"/>
</dbReference>
<evidence type="ECO:0000259" key="3">
    <source>
        <dbReference type="PROSITE" id="PS51635"/>
    </source>
</evidence>
<dbReference type="EMBL" id="JAPDRN010000147">
    <property type="protein sequence ID" value="KAJ9617997.1"/>
    <property type="molecule type" value="Genomic_DNA"/>
</dbReference>
<dbReference type="GO" id="GO:0043531">
    <property type="term" value="F:ADP binding"/>
    <property type="evidence" value="ECO:0007669"/>
    <property type="project" value="InterPro"/>
</dbReference>
<dbReference type="Gene3D" id="3.40.50.300">
    <property type="entry name" value="P-loop containing nucleotide triphosphate hydrolases"/>
    <property type="match status" value="1"/>
</dbReference>
<name>A0AA39CRI4_9EURO</name>
<dbReference type="InterPro" id="IPR011990">
    <property type="entry name" value="TPR-like_helical_dom_sf"/>
</dbReference>
<keyword evidence="5" id="KW-1185">Reference proteome</keyword>
<protein>
    <recommendedName>
        <fullName evidence="3">PNPLA domain-containing protein</fullName>
    </recommendedName>
</protein>
<dbReference type="Gene3D" id="1.25.40.10">
    <property type="entry name" value="Tetratricopeptide repeat domain"/>
    <property type="match status" value="1"/>
</dbReference>
<accession>A0AA39CRI4</accession>
<feature type="domain" description="PNPLA" evidence="3">
    <location>
        <begin position="1"/>
        <end position="146"/>
    </location>
</feature>
<dbReference type="PROSITE" id="PS51635">
    <property type="entry name" value="PNPLA"/>
    <property type="match status" value="1"/>
</dbReference>
<gene>
    <name evidence="4" type="ORF">H2204_013227</name>
</gene>
<dbReference type="PANTHER" id="PTHR46082:SF6">
    <property type="entry name" value="AAA+ ATPASE DOMAIN-CONTAINING PROTEIN-RELATED"/>
    <property type="match status" value="1"/>
</dbReference>
<dbReference type="SUPFAM" id="SSF52151">
    <property type="entry name" value="FabD/lysophospholipase-like"/>
    <property type="match status" value="1"/>
</dbReference>
<dbReference type="InterPro" id="IPR053137">
    <property type="entry name" value="NLR-like"/>
</dbReference>
<evidence type="ECO:0000256" key="2">
    <source>
        <dbReference type="PROSITE-ProRule" id="PRU01161"/>
    </source>
</evidence>
<dbReference type="SUPFAM" id="SSF52540">
    <property type="entry name" value="P-loop containing nucleoside triphosphate hydrolases"/>
    <property type="match status" value="1"/>
</dbReference>
<keyword evidence="1" id="KW-0443">Lipid metabolism</keyword>
<evidence type="ECO:0000256" key="1">
    <source>
        <dbReference type="ARBA" id="ARBA00023098"/>
    </source>
</evidence>
<dbReference type="GO" id="GO:0046486">
    <property type="term" value="P:glycerolipid metabolic process"/>
    <property type="evidence" value="ECO:0007669"/>
    <property type="project" value="UniProtKB-ARBA"/>
</dbReference>
<dbReference type="Proteomes" id="UP001172681">
    <property type="component" value="Unassembled WGS sequence"/>
</dbReference>
<dbReference type="SUPFAM" id="SSF48452">
    <property type="entry name" value="TPR-like"/>
    <property type="match status" value="2"/>
</dbReference>
<comment type="caution">
    <text evidence="2">Lacks conserved residue(s) required for the propagation of feature annotation.</text>
</comment>
<dbReference type="Pfam" id="PF13424">
    <property type="entry name" value="TPR_12"/>
    <property type="match status" value="1"/>
</dbReference>
<dbReference type="InterPro" id="IPR027417">
    <property type="entry name" value="P-loop_NTPase"/>
</dbReference>
<dbReference type="InterPro" id="IPR011717">
    <property type="entry name" value="TPR-4"/>
</dbReference>
<evidence type="ECO:0000313" key="4">
    <source>
        <dbReference type="EMBL" id="KAJ9617997.1"/>
    </source>
</evidence>
<comment type="caution">
    <text evidence="4">The sequence shown here is derived from an EMBL/GenBank/DDBJ whole genome shotgun (WGS) entry which is preliminary data.</text>
</comment>
<dbReference type="PANTHER" id="PTHR46082">
    <property type="entry name" value="ATP/GTP-BINDING PROTEIN-RELATED"/>
    <property type="match status" value="1"/>
</dbReference>
<dbReference type="Pfam" id="PF00931">
    <property type="entry name" value="NB-ARC"/>
    <property type="match status" value="1"/>
</dbReference>
<dbReference type="AlphaFoldDB" id="A0AA39CRI4"/>